<dbReference type="InterPro" id="IPR050665">
    <property type="entry name" value="Cytochrome_P450_Monooxygen"/>
</dbReference>
<keyword evidence="3" id="KW-0349">Heme</keyword>
<accession>A0A445IZB6</accession>
<keyword evidence="4" id="KW-0812">Transmembrane</keyword>
<evidence type="ECO:0000256" key="3">
    <source>
        <dbReference type="ARBA" id="ARBA00022617"/>
    </source>
</evidence>
<dbReference type="GO" id="GO:0005506">
    <property type="term" value="F:iron ion binding"/>
    <property type="evidence" value="ECO:0007669"/>
    <property type="project" value="InterPro"/>
</dbReference>
<dbReference type="Gene3D" id="1.20.120.990">
    <property type="entry name" value="Glycosyltransferase family 88, C-terminal domain"/>
    <property type="match status" value="1"/>
</dbReference>
<organism evidence="11 12">
    <name type="scientific">Glycine soja</name>
    <name type="common">Wild soybean</name>
    <dbReference type="NCBI Taxonomy" id="3848"/>
    <lineage>
        <taxon>Eukaryota</taxon>
        <taxon>Viridiplantae</taxon>
        <taxon>Streptophyta</taxon>
        <taxon>Embryophyta</taxon>
        <taxon>Tracheophyta</taxon>
        <taxon>Spermatophyta</taxon>
        <taxon>Magnoliopsida</taxon>
        <taxon>eudicotyledons</taxon>
        <taxon>Gunneridae</taxon>
        <taxon>Pentapetalae</taxon>
        <taxon>rosids</taxon>
        <taxon>fabids</taxon>
        <taxon>Fabales</taxon>
        <taxon>Fabaceae</taxon>
        <taxon>Papilionoideae</taxon>
        <taxon>50 kb inversion clade</taxon>
        <taxon>NPAAA clade</taxon>
        <taxon>indigoferoid/millettioid clade</taxon>
        <taxon>Phaseoleae</taxon>
        <taxon>Glycine</taxon>
        <taxon>Glycine subgen. Soja</taxon>
    </lineage>
</organism>
<gene>
    <name evidence="11" type="ORF">D0Y65_023741</name>
</gene>
<dbReference type="Proteomes" id="UP000289340">
    <property type="component" value="Chromosome 9"/>
</dbReference>
<evidence type="ECO:0000256" key="6">
    <source>
        <dbReference type="ARBA" id="ARBA00022989"/>
    </source>
</evidence>
<name>A0A445IZB6_GLYSO</name>
<proteinExistence type="inferred from homology"/>
<dbReference type="AlphaFoldDB" id="A0A445IZB6"/>
<dbReference type="GO" id="GO:0016020">
    <property type="term" value="C:membrane"/>
    <property type="evidence" value="ECO:0007669"/>
    <property type="project" value="UniProtKB-SubCell"/>
</dbReference>
<evidence type="ECO:0000256" key="10">
    <source>
        <dbReference type="ARBA" id="ARBA00023136"/>
    </source>
</evidence>
<evidence type="ECO:0000256" key="1">
    <source>
        <dbReference type="ARBA" id="ARBA00004167"/>
    </source>
</evidence>
<dbReference type="EMBL" id="QZWG01000009">
    <property type="protein sequence ID" value="RZB91449.1"/>
    <property type="molecule type" value="Genomic_DNA"/>
</dbReference>
<comment type="similarity">
    <text evidence="2">Belongs to the cytochrome P450 family.</text>
</comment>
<comment type="caution">
    <text evidence="11">The sequence shown here is derived from an EMBL/GenBank/DDBJ whole genome shotgun (WGS) entry which is preliminary data.</text>
</comment>
<keyword evidence="6" id="KW-1133">Transmembrane helix</keyword>
<evidence type="ECO:0000313" key="12">
    <source>
        <dbReference type="Proteomes" id="UP000289340"/>
    </source>
</evidence>
<keyword evidence="8" id="KW-0408">Iron</keyword>
<sequence length="79" mass="9204">MFKAYNCDDLISKWEGMYSSDGSSETDIWPFFKNLASDVISRTTFGSSYEEGRRIFQLLKEQNELTLQTLLKVNIPGWR</sequence>
<evidence type="ECO:0000313" key="11">
    <source>
        <dbReference type="EMBL" id="RZB91449.1"/>
    </source>
</evidence>
<dbReference type="GO" id="GO:0020037">
    <property type="term" value="F:heme binding"/>
    <property type="evidence" value="ECO:0007669"/>
    <property type="project" value="InterPro"/>
</dbReference>
<evidence type="ECO:0000256" key="4">
    <source>
        <dbReference type="ARBA" id="ARBA00022692"/>
    </source>
</evidence>
<evidence type="ECO:0000256" key="8">
    <source>
        <dbReference type="ARBA" id="ARBA00023004"/>
    </source>
</evidence>
<dbReference type="GO" id="GO:0004497">
    <property type="term" value="F:monooxygenase activity"/>
    <property type="evidence" value="ECO:0007669"/>
    <property type="project" value="UniProtKB-KW"/>
</dbReference>
<keyword evidence="9" id="KW-0503">Monooxygenase</keyword>
<evidence type="ECO:0000256" key="9">
    <source>
        <dbReference type="ARBA" id="ARBA00023033"/>
    </source>
</evidence>
<comment type="subcellular location">
    <subcellularLocation>
        <location evidence="1">Membrane</location>
        <topology evidence="1">Single-pass membrane protein</topology>
    </subcellularLocation>
</comment>
<keyword evidence="5" id="KW-0479">Metal-binding</keyword>
<dbReference type="PANTHER" id="PTHR24282:SF255">
    <property type="entry name" value="CYTOCHROME P450 72A11-RELATED"/>
    <property type="match status" value="1"/>
</dbReference>
<evidence type="ECO:0000256" key="5">
    <source>
        <dbReference type="ARBA" id="ARBA00022723"/>
    </source>
</evidence>
<dbReference type="PANTHER" id="PTHR24282">
    <property type="entry name" value="CYTOCHROME P450 FAMILY MEMBER"/>
    <property type="match status" value="1"/>
</dbReference>
<keyword evidence="7" id="KW-0560">Oxidoreductase</keyword>
<keyword evidence="10" id="KW-0472">Membrane</keyword>
<keyword evidence="12" id="KW-1185">Reference proteome</keyword>
<dbReference type="SUPFAM" id="SSF48264">
    <property type="entry name" value="Cytochrome P450"/>
    <property type="match status" value="1"/>
</dbReference>
<dbReference type="GO" id="GO:0016705">
    <property type="term" value="F:oxidoreductase activity, acting on paired donors, with incorporation or reduction of molecular oxygen"/>
    <property type="evidence" value="ECO:0007669"/>
    <property type="project" value="InterPro"/>
</dbReference>
<dbReference type="InterPro" id="IPR036396">
    <property type="entry name" value="Cyt_P450_sf"/>
</dbReference>
<reference evidence="11 12" key="1">
    <citation type="submission" date="2018-09" db="EMBL/GenBank/DDBJ databases">
        <title>A high-quality reference genome of wild soybean provides a powerful tool to mine soybean genomes.</title>
        <authorList>
            <person name="Xie M."/>
            <person name="Chung C.Y.L."/>
            <person name="Li M.-W."/>
            <person name="Wong F.-L."/>
            <person name="Chan T.-F."/>
            <person name="Lam H.-M."/>
        </authorList>
    </citation>
    <scope>NUCLEOTIDE SEQUENCE [LARGE SCALE GENOMIC DNA]</scope>
    <source>
        <strain evidence="12">cv. W05</strain>
        <tissue evidence="11">Hypocotyl of etiolated seedlings</tissue>
    </source>
</reference>
<evidence type="ECO:0000256" key="2">
    <source>
        <dbReference type="ARBA" id="ARBA00010617"/>
    </source>
</evidence>
<evidence type="ECO:0000256" key="7">
    <source>
        <dbReference type="ARBA" id="ARBA00023002"/>
    </source>
</evidence>
<protein>
    <submittedName>
        <fullName evidence="11">Cytochrome P450 716A67</fullName>
    </submittedName>
</protein>